<evidence type="ECO:0000313" key="1">
    <source>
        <dbReference type="EMBL" id="MDN3568558.1"/>
    </source>
</evidence>
<gene>
    <name evidence="1" type="ORF">QWZ14_29630</name>
</gene>
<dbReference type="InterPro" id="IPR056082">
    <property type="entry name" value="BilB-like"/>
</dbReference>
<dbReference type="Proteomes" id="UP001529369">
    <property type="component" value="Unassembled WGS sequence"/>
</dbReference>
<sequence length="157" mass="17570">MSGPDQRAFEADVAKATFRLGQADGRWRLVQTVWPHAFLGVTAKDGREYLLRLNCAGYPQTAPTGGPWDAGLNQILAFGLWPRGQGGRVSAVFRPDWKDGSAIYLPCDRESFAGHENWRHEMPSKIWRPADGIVQYLEVVHELLHCRDYAPPLRAAA</sequence>
<dbReference type="EMBL" id="JAUFPN010000288">
    <property type="protein sequence ID" value="MDN3568558.1"/>
    <property type="molecule type" value="Genomic_DNA"/>
</dbReference>
<dbReference type="RefSeq" id="WP_290320668.1">
    <property type="nucleotide sequence ID" value="NZ_JAUFPN010000288.1"/>
</dbReference>
<protein>
    <submittedName>
        <fullName evidence="1">Uncharacterized protein</fullName>
    </submittedName>
</protein>
<organism evidence="1 2">
    <name type="scientific">Paeniroseomonas aquatica</name>
    <dbReference type="NCBI Taxonomy" id="373043"/>
    <lineage>
        <taxon>Bacteria</taxon>
        <taxon>Pseudomonadati</taxon>
        <taxon>Pseudomonadota</taxon>
        <taxon>Alphaproteobacteria</taxon>
        <taxon>Acetobacterales</taxon>
        <taxon>Acetobacteraceae</taxon>
        <taxon>Paeniroseomonas</taxon>
    </lineage>
</organism>
<dbReference type="Pfam" id="PF24702">
    <property type="entry name" value="DUF7665"/>
    <property type="match status" value="1"/>
</dbReference>
<evidence type="ECO:0000313" key="2">
    <source>
        <dbReference type="Proteomes" id="UP001529369"/>
    </source>
</evidence>
<name>A0ABT8AGA0_9PROT</name>
<proteinExistence type="predicted"/>
<comment type="caution">
    <text evidence="1">The sequence shown here is derived from an EMBL/GenBank/DDBJ whole genome shotgun (WGS) entry which is preliminary data.</text>
</comment>
<reference evidence="2" key="1">
    <citation type="journal article" date="2019" name="Int. J. Syst. Evol. Microbiol.">
        <title>The Global Catalogue of Microorganisms (GCM) 10K type strain sequencing project: providing services to taxonomists for standard genome sequencing and annotation.</title>
        <authorList>
            <consortium name="The Broad Institute Genomics Platform"/>
            <consortium name="The Broad Institute Genome Sequencing Center for Infectious Disease"/>
            <person name="Wu L."/>
            <person name="Ma J."/>
        </authorList>
    </citation>
    <scope>NUCLEOTIDE SEQUENCE [LARGE SCALE GENOMIC DNA]</scope>
    <source>
        <strain evidence="2">CECT 7131</strain>
    </source>
</reference>
<keyword evidence="2" id="KW-1185">Reference proteome</keyword>
<accession>A0ABT8AGA0</accession>